<dbReference type="Proteomes" id="UP000275473">
    <property type="component" value="Unassembled WGS sequence"/>
</dbReference>
<organism evidence="7 8">
    <name type="scientific">Planococcus salinus</name>
    <dbReference type="NCBI Taxonomy" id="1848460"/>
    <lineage>
        <taxon>Bacteria</taxon>
        <taxon>Bacillati</taxon>
        <taxon>Bacillota</taxon>
        <taxon>Bacilli</taxon>
        <taxon>Bacillales</taxon>
        <taxon>Caryophanaceae</taxon>
        <taxon>Planococcus</taxon>
    </lineage>
</organism>
<dbReference type="GO" id="GO:0016829">
    <property type="term" value="F:lyase activity"/>
    <property type="evidence" value="ECO:0007669"/>
    <property type="project" value="UniProtKB-KW"/>
</dbReference>
<comment type="caution">
    <text evidence="7">The sequence shown here is derived from an EMBL/GenBank/DDBJ whole genome shotgun (WGS) entry which is preliminary data.</text>
</comment>
<feature type="binding site" evidence="4">
    <location>
        <position position="125"/>
    </location>
    <ligand>
        <name>substrate</name>
    </ligand>
</feature>
<feature type="domain" description="HpcH/HpaI aldolase/citrate lyase" evidence="6">
    <location>
        <begin position="5"/>
        <end position="221"/>
    </location>
</feature>
<dbReference type="EMBL" id="RIAX01000003">
    <property type="protein sequence ID" value="RNF40251.1"/>
    <property type="molecule type" value="Genomic_DNA"/>
</dbReference>
<feature type="binding site" evidence="5">
    <location>
        <position position="125"/>
    </location>
    <ligand>
        <name>Mg(2+)</name>
        <dbReference type="ChEBI" id="CHEBI:18420"/>
    </ligand>
</feature>
<keyword evidence="8" id="KW-1185">Reference proteome</keyword>
<keyword evidence="3 5" id="KW-0460">Magnesium</keyword>
<dbReference type="InterPro" id="IPR005000">
    <property type="entry name" value="Aldolase/citrate-lyase_domain"/>
</dbReference>
<feature type="binding site" evidence="5">
    <location>
        <position position="152"/>
    </location>
    <ligand>
        <name>Mg(2+)</name>
        <dbReference type="ChEBI" id="CHEBI:18420"/>
    </ligand>
</feature>
<evidence type="ECO:0000256" key="1">
    <source>
        <dbReference type="ARBA" id="ARBA00001946"/>
    </source>
</evidence>
<dbReference type="PANTHER" id="PTHR32308:SF0">
    <property type="entry name" value="HPCH_HPAI ALDOLASE_CITRATE LYASE DOMAIN-CONTAINING PROTEIN"/>
    <property type="match status" value="1"/>
</dbReference>
<reference evidence="7 8" key="1">
    <citation type="journal article" date="2018" name="Int. J. Syst. Evol. Microbiol.">
        <title>Planococcus salinus sp. nov., a moderately halophilic bacterium isolated from a saline-alkali soil.</title>
        <authorList>
            <person name="Gan L."/>
        </authorList>
    </citation>
    <scope>NUCLEOTIDE SEQUENCE [LARGE SCALE GENOMIC DNA]</scope>
    <source>
        <strain evidence="7 8">LCB217</strain>
    </source>
</reference>
<comment type="cofactor">
    <cofactor evidence="1">
        <name>Mg(2+)</name>
        <dbReference type="ChEBI" id="CHEBI:18420"/>
    </cofactor>
</comment>
<dbReference type="RefSeq" id="WP_123164760.1">
    <property type="nucleotide sequence ID" value="NZ_RIAX01000003.1"/>
</dbReference>
<keyword evidence="7" id="KW-0456">Lyase</keyword>
<dbReference type="SUPFAM" id="SSF51621">
    <property type="entry name" value="Phosphoenolpyruvate/pyruvate domain"/>
    <property type="match status" value="1"/>
</dbReference>
<evidence type="ECO:0000256" key="2">
    <source>
        <dbReference type="ARBA" id="ARBA00022723"/>
    </source>
</evidence>
<dbReference type="AlphaFoldDB" id="A0A3M8PA37"/>
<gene>
    <name evidence="7" type="ORF">EEX84_06365</name>
</gene>
<feature type="binding site" evidence="4">
    <location>
        <position position="65"/>
    </location>
    <ligand>
        <name>substrate</name>
    </ligand>
</feature>
<evidence type="ECO:0000256" key="4">
    <source>
        <dbReference type="PIRSR" id="PIRSR015582-1"/>
    </source>
</evidence>
<keyword evidence="2 5" id="KW-0479">Metal-binding</keyword>
<dbReference type="PIRSF" id="PIRSF015582">
    <property type="entry name" value="Cit_lyase_B"/>
    <property type="match status" value="1"/>
</dbReference>
<dbReference type="InterPro" id="IPR040442">
    <property type="entry name" value="Pyrv_kinase-like_dom_sf"/>
</dbReference>
<name>A0A3M8PA37_9BACL</name>
<evidence type="ECO:0000313" key="7">
    <source>
        <dbReference type="EMBL" id="RNF40251.1"/>
    </source>
</evidence>
<dbReference type="InterPro" id="IPR011206">
    <property type="entry name" value="Citrate_lyase_beta/mcl1/mcl2"/>
</dbReference>
<evidence type="ECO:0000259" key="6">
    <source>
        <dbReference type="Pfam" id="PF03328"/>
    </source>
</evidence>
<protein>
    <submittedName>
        <fullName evidence="7">CoA ester lyase</fullName>
    </submittedName>
</protein>
<sequence length="284" mass="30818">MLTRRSYLFVPGKNAAVTKKAVSSEADCVILDLEDAVAVSEKSSARDMVKESLRNFTNEKQLIVRINAMNTPYWEEDLAAAIHGGASGVMLPKADSGKDIAALCEKIRELSEEKDPDIEVFPMIESAQGVQFAYEIASADRLVTALAFGSIDFSLDIGCELTADGLELLFARSQIVIASSAAGIGAPIDAVYPDLLNPEGLEKEARSAKQLGFKGKLIIHPKQMPLVHEVFSPSEREIEQAKEIVAAFEKAEKNGVASIEVQGQFVDYPVYKKAKNTLTAVLEL</sequence>
<evidence type="ECO:0000313" key="8">
    <source>
        <dbReference type="Proteomes" id="UP000275473"/>
    </source>
</evidence>
<dbReference type="Gene3D" id="3.20.20.60">
    <property type="entry name" value="Phosphoenolpyruvate-binding domains"/>
    <property type="match status" value="1"/>
</dbReference>
<proteinExistence type="predicted"/>
<dbReference type="OrthoDB" id="9786940at2"/>
<dbReference type="InterPro" id="IPR015813">
    <property type="entry name" value="Pyrv/PenolPyrv_kinase-like_dom"/>
</dbReference>
<dbReference type="GO" id="GO:0006107">
    <property type="term" value="P:oxaloacetate metabolic process"/>
    <property type="evidence" value="ECO:0007669"/>
    <property type="project" value="TreeGrafter"/>
</dbReference>
<dbReference type="PANTHER" id="PTHR32308">
    <property type="entry name" value="LYASE BETA SUBUNIT, PUTATIVE (AFU_ORTHOLOGUE AFUA_4G13030)-RELATED"/>
    <property type="match status" value="1"/>
</dbReference>
<dbReference type="GO" id="GO:0000287">
    <property type="term" value="F:magnesium ion binding"/>
    <property type="evidence" value="ECO:0007669"/>
    <property type="project" value="TreeGrafter"/>
</dbReference>
<dbReference type="Pfam" id="PF03328">
    <property type="entry name" value="HpcH_HpaI"/>
    <property type="match status" value="1"/>
</dbReference>
<evidence type="ECO:0000256" key="3">
    <source>
        <dbReference type="ARBA" id="ARBA00022842"/>
    </source>
</evidence>
<accession>A0A3M8PA37</accession>
<evidence type="ECO:0000256" key="5">
    <source>
        <dbReference type="PIRSR" id="PIRSR015582-2"/>
    </source>
</evidence>